<feature type="transmembrane region" description="Helical" evidence="2">
    <location>
        <begin position="148"/>
        <end position="165"/>
    </location>
</feature>
<feature type="transmembrane region" description="Helical" evidence="2">
    <location>
        <begin position="549"/>
        <end position="568"/>
    </location>
</feature>
<evidence type="ECO:0000256" key="2">
    <source>
        <dbReference type="SAM" id="Phobius"/>
    </source>
</evidence>
<evidence type="ECO:0000313" key="3">
    <source>
        <dbReference type="EMBL" id="MBD3868785.1"/>
    </source>
</evidence>
<name>A0A8J6Y0D4_9BACT</name>
<keyword evidence="1" id="KW-0175">Coiled coil</keyword>
<feature type="transmembrane region" description="Helical" evidence="2">
    <location>
        <begin position="119"/>
        <end position="136"/>
    </location>
</feature>
<feature type="transmembrane region" description="Helical" evidence="2">
    <location>
        <begin position="289"/>
        <end position="308"/>
    </location>
</feature>
<organism evidence="3 4">
    <name type="scientific">Candidatus Polarisedimenticola svalbardensis</name>
    <dbReference type="NCBI Taxonomy" id="2886004"/>
    <lineage>
        <taxon>Bacteria</taxon>
        <taxon>Pseudomonadati</taxon>
        <taxon>Acidobacteriota</taxon>
        <taxon>Candidatus Polarisedimenticolia</taxon>
        <taxon>Candidatus Polarisedimenticolales</taxon>
        <taxon>Candidatus Polarisedimenticolaceae</taxon>
        <taxon>Candidatus Polarisedimenticola</taxon>
    </lineage>
</organism>
<feature type="transmembrane region" description="Helical" evidence="2">
    <location>
        <begin position="345"/>
        <end position="363"/>
    </location>
</feature>
<feature type="transmembrane region" description="Helical" evidence="2">
    <location>
        <begin position="195"/>
        <end position="214"/>
    </location>
</feature>
<feature type="transmembrane region" description="Helical" evidence="2">
    <location>
        <begin position="65"/>
        <end position="82"/>
    </location>
</feature>
<dbReference type="Proteomes" id="UP000648239">
    <property type="component" value="Unassembled WGS sequence"/>
</dbReference>
<feature type="transmembrane region" description="Helical" evidence="2">
    <location>
        <begin position="424"/>
        <end position="444"/>
    </location>
</feature>
<dbReference type="AlphaFoldDB" id="A0A8J6Y0D4"/>
<feature type="transmembrane region" description="Helical" evidence="2">
    <location>
        <begin position="397"/>
        <end position="418"/>
    </location>
</feature>
<reference evidence="3 4" key="1">
    <citation type="submission" date="2020-08" db="EMBL/GenBank/DDBJ databases">
        <title>Acidobacteriota in marine sediments use diverse sulfur dissimilation pathways.</title>
        <authorList>
            <person name="Wasmund K."/>
        </authorList>
    </citation>
    <scope>NUCLEOTIDE SEQUENCE [LARGE SCALE GENOMIC DNA]</scope>
    <source>
        <strain evidence="3">MAG AM4</strain>
    </source>
</reference>
<feature type="transmembrane region" description="Helical" evidence="2">
    <location>
        <begin position="369"/>
        <end position="385"/>
    </location>
</feature>
<feature type="transmembrane region" description="Helical" evidence="2">
    <location>
        <begin position="314"/>
        <end position="333"/>
    </location>
</feature>
<feature type="transmembrane region" description="Helical" evidence="2">
    <location>
        <begin position="170"/>
        <end position="189"/>
    </location>
</feature>
<proteinExistence type="predicted"/>
<feature type="transmembrane region" description="Helical" evidence="2">
    <location>
        <begin position="464"/>
        <end position="486"/>
    </location>
</feature>
<gene>
    <name evidence="3" type="ORF">IFK94_11725</name>
</gene>
<feature type="transmembrane region" description="Helical" evidence="2">
    <location>
        <begin position="498"/>
        <end position="518"/>
    </location>
</feature>
<sequence length="583" mass="61339">MNQDVQGLERRIRQLSQRLSVIEERVAGLESATSDKPIMRYGDPEDSAADALLEQPSRTTEMIPLIGRTLLVLAGAFVLRAITEAGTLNQVAGTSLGILYAVAWFILADRAAGKGRNMAAAFYGLAGAIIAFPLLAESTIKFDVLSPRSTAVILAVVAGIALVVAWRRNLVWMAWVVALGSTATLMVLAVATKALFLFIACLLLLGVVTLWFGYVKGWRSLGWTIAVIVDGAVLMLGIIMLAGDTEKVTQLLSPFAMVILQLGLVVAYFGSFAVHTLTSDEDVGVPEMLQGTAAILISLGGAHAIALRGVVSELLPGLVSLVMAAGCYSVSFVFMDRKLRKRGNFIFYTTAGLAFTLAALVALLDGGPLVYALAAVAMGISWLGGTKERATLSLHGAVYTLAAAAAAGLFAGTASALIGQSVPGTNWINSSILVVMVAAAFYCWFPVATHGRTWGGATSRIPKFLVLATFAIGMGGIAITLGATFLPRGDDGVLDPAALAPLRTLILTVAAIHLAWVCRFPRLKEAAWLVYPVLIAGGLKLLLEDIRSGKPMTLVASFALFGGALILAPRLVRRSKQTGSVDA</sequence>
<feature type="transmembrane region" description="Helical" evidence="2">
    <location>
        <begin position="221"/>
        <end position="243"/>
    </location>
</feature>
<evidence type="ECO:0008006" key="5">
    <source>
        <dbReference type="Google" id="ProtNLM"/>
    </source>
</evidence>
<evidence type="ECO:0000256" key="1">
    <source>
        <dbReference type="SAM" id="Coils"/>
    </source>
</evidence>
<keyword evidence="2" id="KW-0812">Transmembrane</keyword>
<feature type="coiled-coil region" evidence="1">
    <location>
        <begin position="5"/>
        <end position="32"/>
    </location>
</feature>
<dbReference type="EMBL" id="JACXWD010000043">
    <property type="protein sequence ID" value="MBD3868785.1"/>
    <property type="molecule type" value="Genomic_DNA"/>
</dbReference>
<keyword evidence="2" id="KW-0472">Membrane</keyword>
<feature type="transmembrane region" description="Helical" evidence="2">
    <location>
        <begin position="255"/>
        <end position="277"/>
    </location>
</feature>
<accession>A0A8J6Y0D4</accession>
<feature type="transmembrane region" description="Helical" evidence="2">
    <location>
        <begin position="88"/>
        <end position="107"/>
    </location>
</feature>
<comment type="caution">
    <text evidence="3">The sequence shown here is derived from an EMBL/GenBank/DDBJ whole genome shotgun (WGS) entry which is preliminary data.</text>
</comment>
<feature type="transmembrane region" description="Helical" evidence="2">
    <location>
        <begin position="525"/>
        <end position="543"/>
    </location>
</feature>
<keyword evidence="2" id="KW-1133">Transmembrane helix</keyword>
<protein>
    <recommendedName>
        <fullName evidence="5">DUF2339 domain-containing protein</fullName>
    </recommendedName>
</protein>
<evidence type="ECO:0000313" key="4">
    <source>
        <dbReference type="Proteomes" id="UP000648239"/>
    </source>
</evidence>